<keyword evidence="1" id="KW-0489">Methyltransferase</keyword>
<dbReference type="RefSeq" id="WP_111498821.1">
    <property type="nucleotide sequence ID" value="NZ_QKYN01000007.1"/>
</dbReference>
<evidence type="ECO:0000313" key="2">
    <source>
        <dbReference type="Proteomes" id="UP000248889"/>
    </source>
</evidence>
<dbReference type="GO" id="GO:0008168">
    <property type="term" value="F:methyltransferase activity"/>
    <property type="evidence" value="ECO:0007669"/>
    <property type="project" value="UniProtKB-KW"/>
</dbReference>
<name>A0A2X0KLH2_9ACTN</name>
<gene>
    <name evidence="1" type="ORF">DN069_01365</name>
</gene>
<dbReference type="Gene3D" id="3.40.50.150">
    <property type="entry name" value="Vaccinia Virus protein VP39"/>
    <property type="match status" value="1"/>
</dbReference>
<dbReference type="Proteomes" id="UP000248889">
    <property type="component" value="Unassembled WGS sequence"/>
</dbReference>
<dbReference type="InterPro" id="IPR029063">
    <property type="entry name" value="SAM-dependent_MTases_sf"/>
</dbReference>
<keyword evidence="1" id="KW-0808">Transferase</keyword>
<reference evidence="1 2" key="1">
    <citation type="submission" date="2018-06" db="EMBL/GenBank/DDBJ databases">
        <title>Streptacidiphilus pinicola sp. nov., isolated from pine grove soil.</title>
        <authorList>
            <person name="Roh S.G."/>
            <person name="Park S."/>
            <person name="Kim M.-K."/>
            <person name="Yun B.-R."/>
            <person name="Park J."/>
            <person name="Kim M.J."/>
            <person name="Kim Y.S."/>
            <person name="Kim S.B."/>
        </authorList>
    </citation>
    <scope>NUCLEOTIDE SEQUENCE [LARGE SCALE GENOMIC DNA]</scope>
    <source>
        <strain evidence="1 2">MMS16-CNU450</strain>
    </source>
</reference>
<evidence type="ECO:0000313" key="1">
    <source>
        <dbReference type="EMBL" id="RAG87510.1"/>
    </source>
</evidence>
<organism evidence="1 2">
    <name type="scientific">Streptacidiphilus pinicola</name>
    <dbReference type="NCBI Taxonomy" id="2219663"/>
    <lineage>
        <taxon>Bacteria</taxon>
        <taxon>Bacillati</taxon>
        <taxon>Actinomycetota</taxon>
        <taxon>Actinomycetes</taxon>
        <taxon>Kitasatosporales</taxon>
        <taxon>Streptomycetaceae</taxon>
        <taxon>Streptacidiphilus</taxon>
    </lineage>
</organism>
<comment type="caution">
    <text evidence="1">The sequence shown here is derived from an EMBL/GenBank/DDBJ whole genome shotgun (WGS) entry which is preliminary data.</text>
</comment>
<keyword evidence="2" id="KW-1185">Reference proteome</keyword>
<sequence length="231" mass="24578">MSAYLVTAPVLGWGRADDLFAAAIRTGRGPLWFRREDGRGRIPLHVERWCAAPDRADLTLLDRAAGRGLPTLDIGCGPGRLVTALQRRGLPALGVDVTRAAVTRTIGLGGSALCRSVFDRLPGEGRWGTGLLADGNLGIGGDPAALLRRVAELLAWDGRLLVEVEPAEVDERLTVRLEDGRGRLGPAFPWARLGASAATRVAETCGFTAVGDWRSDGRVFLELAVQRAAPA</sequence>
<protein>
    <submittedName>
        <fullName evidence="1">SAM-dependent methyltransferase</fullName>
    </submittedName>
</protein>
<accession>A0A2X0KLH2</accession>
<dbReference type="SUPFAM" id="SSF53335">
    <property type="entry name" value="S-adenosyl-L-methionine-dependent methyltransferases"/>
    <property type="match status" value="1"/>
</dbReference>
<dbReference type="OrthoDB" id="4484556at2"/>
<dbReference type="GO" id="GO:0032259">
    <property type="term" value="P:methylation"/>
    <property type="evidence" value="ECO:0007669"/>
    <property type="project" value="UniProtKB-KW"/>
</dbReference>
<proteinExistence type="predicted"/>
<dbReference type="EMBL" id="QKYN01000007">
    <property type="protein sequence ID" value="RAG87510.1"/>
    <property type="molecule type" value="Genomic_DNA"/>
</dbReference>
<dbReference type="AlphaFoldDB" id="A0A2X0KLH2"/>